<keyword evidence="1" id="KW-0472">Membrane</keyword>
<keyword evidence="1" id="KW-0812">Transmembrane</keyword>
<evidence type="ECO:0000313" key="3">
    <source>
        <dbReference type="Proteomes" id="UP000240883"/>
    </source>
</evidence>
<name>A0A2T2NVK0_CORCC</name>
<dbReference type="AlphaFoldDB" id="A0A2T2NVK0"/>
<accession>A0A2T2NVK0</accession>
<protein>
    <submittedName>
        <fullName evidence="2">Uncharacterized protein</fullName>
    </submittedName>
</protein>
<evidence type="ECO:0000256" key="1">
    <source>
        <dbReference type="SAM" id="Phobius"/>
    </source>
</evidence>
<proteinExistence type="predicted"/>
<evidence type="ECO:0000313" key="2">
    <source>
        <dbReference type="EMBL" id="PSN69471.1"/>
    </source>
</evidence>
<dbReference type="EMBL" id="KZ678133">
    <property type="protein sequence ID" value="PSN69471.1"/>
    <property type="molecule type" value="Genomic_DNA"/>
</dbReference>
<keyword evidence="1" id="KW-1133">Transmembrane helix</keyword>
<organism evidence="2 3">
    <name type="scientific">Corynespora cassiicola Philippines</name>
    <dbReference type="NCBI Taxonomy" id="1448308"/>
    <lineage>
        <taxon>Eukaryota</taxon>
        <taxon>Fungi</taxon>
        <taxon>Dikarya</taxon>
        <taxon>Ascomycota</taxon>
        <taxon>Pezizomycotina</taxon>
        <taxon>Dothideomycetes</taxon>
        <taxon>Pleosporomycetidae</taxon>
        <taxon>Pleosporales</taxon>
        <taxon>Corynesporascaceae</taxon>
        <taxon>Corynespora</taxon>
    </lineage>
</organism>
<sequence>MREQYTECQESDILNNTSKWERIVLERVEAFRLDVQPNFELPTHTVTVIISPTPTATNITAPEDTQAPNPTGTNGFTIFAQCLFIIYLISLLYSYCCSTGERRRGRAFY</sequence>
<dbReference type="Proteomes" id="UP000240883">
    <property type="component" value="Unassembled WGS sequence"/>
</dbReference>
<keyword evidence="3" id="KW-1185">Reference proteome</keyword>
<reference evidence="2 3" key="1">
    <citation type="journal article" date="2018" name="Front. Microbiol.">
        <title>Genome-Wide Analysis of Corynespora cassiicola Leaf Fall Disease Putative Effectors.</title>
        <authorList>
            <person name="Lopez D."/>
            <person name="Ribeiro S."/>
            <person name="Label P."/>
            <person name="Fumanal B."/>
            <person name="Venisse J.S."/>
            <person name="Kohler A."/>
            <person name="de Oliveira R.R."/>
            <person name="Labutti K."/>
            <person name="Lipzen A."/>
            <person name="Lail K."/>
            <person name="Bauer D."/>
            <person name="Ohm R.A."/>
            <person name="Barry K.W."/>
            <person name="Spatafora J."/>
            <person name="Grigoriev I.V."/>
            <person name="Martin F.M."/>
            <person name="Pujade-Renaud V."/>
        </authorList>
    </citation>
    <scope>NUCLEOTIDE SEQUENCE [LARGE SCALE GENOMIC DNA]</scope>
    <source>
        <strain evidence="2 3">Philippines</strain>
    </source>
</reference>
<feature type="transmembrane region" description="Helical" evidence="1">
    <location>
        <begin position="78"/>
        <end position="96"/>
    </location>
</feature>
<gene>
    <name evidence="2" type="ORF">BS50DRAFT_675603</name>
</gene>